<evidence type="ECO:0000313" key="1">
    <source>
        <dbReference type="EMBL" id="KAL3421674.1"/>
    </source>
</evidence>
<comment type="caution">
    <text evidence="1">The sequence shown here is derived from an EMBL/GenBank/DDBJ whole genome shotgun (WGS) entry which is preliminary data.</text>
</comment>
<dbReference type="Pfam" id="PF11951">
    <property type="entry name" value="Fungal_trans_2"/>
    <property type="match status" value="1"/>
</dbReference>
<dbReference type="InterPro" id="IPR052400">
    <property type="entry name" value="Zn2-C6_fungal_TF"/>
</dbReference>
<dbReference type="EMBL" id="JBFCZG010000005">
    <property type="protein sequence ID" value="KAL3421674.1"/>
    <property type="molecule type" value="Genomic_DNA"/>
</dbReference>
<proteinExistence type="predicted"/>
<protein>
    <submittedName>
        <fullName evidence="1">Uncharacterized protein</fullName>
    </submittedName>
</protein>
<dbReference type="PANTHER" id="PTHR47657">
    <property type="entry name" value="STEROL REGULATORY ELEMENT-BINDING PROTEIN ECM22"/>
    <property type="match status" value="1"/>
</dbReference>
<dbReference type="PANTHER" id="PTHR47657:SF12">
    <property type="entry name" value="ZN(II)2CYS6 TRANSCRIPTION FACTOR (EUROFUNG)"/>
    <property type="match status" value="1"/>
</dbReference>
<name>A0ABR4PEB7_9HELO</name>
<dbReference type="InterPro" id="IPR021858">
    <property type="entry name" value="Fun_TF"/>
</dbReference>
<dbReference type="Proteomes" id="UP001629113">
    <property type="component" value="Unassembled WGS sequence"/>
</dbReference>
<keyword evidence="2" id="KW-1185">Reference proteome</keyword>
<accession>A0ABR4PEB7</accession>
<sequence length="341" mass="38931">MWTDGVRLFMGVAFAHDFVMQTLLAWSATHLSWATKNYDIMEEAYHYRAKAYRGLQYAIENFSAENSDAILVASIMMGWQATTTEGWMTMIRGTAVVKATITDHNYNSYFLEDDQNAPVIVPSRDRTHATLYKPRLSLQTMLICARQSLTMLKSFLGQRSKFSSPVEELIVIVQNILSLPPDQSSEIVEQEIKKLKGILFWTPTTFIDRINYDPTVMLFMAHLHAIALIALPLTNVASAYFRGLNAAPIQAFIEELSTKEGIVQRDQHERVMQLLLFPREAITYFKDTLQTLLADDCAQEFQDTNFSFQDTKISMLKVLTSCPVGLWHNSLETDCDDHAFW</sequence>
<evidence type="ECO:0000313" key="2">
    <source>
        <dbReference type="Proteomes" id="UP001629113"/>
    </source>
</evidence>
<reference evidence="1 2" key="1">
    <citation type="submission" date="2024-06" db="EMBL/GenBank/DDBJ databases">
        <title>Complete genome of Phlyctema vagabunda strain 19-DSS-EL-015.</title>
        <authorList>
            <person name="Fiorenzani C."/>
        </authorList>
    </citation>
    <scope>NUCLEOTIDE SEQUENCE [LARGE SCALE GENOMIC DNA]</scope>
    <source>
        <strain evidence="1 2">19-DSS-EL-015</strain>
    </source>
</reference>
<gene>
    <name evidence="1" type="ORF">PVAG01_05830</name>
</gene>
<organism evidence="1 2">
    <name type="scientific">Phlyctema vagabunda</name>
    <dbReference type="NCBI Taxonomy" id="108571"/>
    <lineage>
        <taxon>Eukaryota</taxon>
        <taxon>Fungi</taxon>
        <taxon>Dikarya</taxon>
        <taxon>Ascomycota</taxon>
        <taxon>Pezizomycotina</taxon>
        <taxon>Leotiomycetes</taxon>
        <taxon>Helotiales</taxon>
        <taxon>Dermateaceae</taxon>
        <taxon>Phlyctema</taxon>
    </lineage>
</organism>